<sequence length="467" mass="51113">MIVLHEKIDVPRPVHEAFAYVQDFCTTTEWDATAITATRLTPGPIAVGTRFEVVCDMPVGSVTLCYTITRLEPDKVLELHGTCRLFEVTDVIHFSETASGTHIDYRASFELKVPLGPAHGPVKRGMQRMGRKSVEGLRLALEDDFPVPEISPANARADHWVLPGLALFSRLGYKKGRKHWYPMSAWMGDKHVVITGASSGLGLATATALAERGATLTLVLRNPDKAKKLLDQLRRDTGNHNISIELADLSLMAEVEALVKRLQAKARPIDVLINNAGALFNSRTETAEGIEKSFALLLLSPYRLTEGLRPLLAAAPRARVINVVSGGMYSQPLAIDKLVAKESDYSGSVAYARAKRGLMVLTEQWADDWAADGIVVNAMHPGWADTPGVESALPGFHKLTRRILRSPEEGADTIIWLAVATEAGKVSGKLFLDREPRTTHLLGKTADRPEERKRLQPFLDSFPAPAG</sequence>
<dbReference type="Proteomes" id="UP000234845">
    <property type="component" value="Unassembled WGS sequence"/>
</dbReference>
<evidence type="ECO:0000256" key="1">
    <source>
        <dbReference type="SAM" id="MobiDB-lite"/>
    </source>
</evidence>
<organism evidence="2 3">
    <name type="scientific">Kineobactrum sediminis</name>
    <dbReference type="NCBI Taxonomy" id="1905677"/>
    <lineage>
        <taxon>Bacteria</taxon>
        <taxon>Pseudomonadati</taxon>
        <taxon>Pseudomonadota</taxon>
        <taxon>Gammaproteobacteria</taxon>
        <taxon>Cellvibrionales</taxon>
        <taxon>Halieaceae</taxon>
        <taxon>Kineobactrum</taxon>
    </lineage>
</organism>
<dbReference type="SUPFAM" id="SSF51735">
    <property type="entry name" value="NAD(P)-binding Rossmann-fold domains"/>
    <property type="match status" value="1"/>
</dbReference>
<dbReference type="AlphaFoldDB" id="A0A2N5Y2R2"/>
<dbReference type="PRINTS" id="PR00081">
    <property type="entry name" value="GDHRDH"/>
</dbReference>
<protein>
    <submittedName>
        <fullName evidence="2">Short-chain dehydrogenase</fullName>
    </submittedName>
</protein>
<accession>A0A2N5Y2R2</accession>
<dbReference type="RefSeq" id="WP_101521159.1">
    <property type="nucleotide sequence ID" value="NZ_PKLZ01000007.1"/>
</dbReference>
<dbReference type="CDD" id="cd08865">
    <property type="entry name" value="SRPBCC_10"/>
    <property type="match status" value="1"/>
</dbReference>
<dbReference type="InterPro" id="IPR002347">
    <property type="entry name" value="SDR_fam"/>
</dbReference>
<dbReference type="InterPro" id="IPR019587">
    <property type="entry name" value="Polyketide_cyclase/dehydratase"/>
</dbReference>
<dbReference type="PANTHER" id="PTHR44656:SF7">
    <property type="entry name" value="DEHYDROGENASE_REDUCTASE SDR FAMILY MEMBER 12"/>
    <property type="match status" value="1"/>
</dbReference>
<dbReference type="Gene3D" id="3.30.530.20">
    <property type="match status" value="1"/>
</dbReference>
<dbReference type="PANTHER" id="PTHR44656">
    <property type="entry name" value="DEHYDROGENASE/REDUCTASE SDR FAMILY MEMBER 12"/>
    <property type="match status" value="1"/>
</dbReference>
<gene>
    <name evidence="2" type="ORF">CWI75_08905</name>
</gene>
<keyword evidence="3" id="KW-1185">Reference proteome</keyword>
<dbReference type="EMBL" id="PKLZ01000007">
    <property type="protein sequence ID" value="PLW82691.1"/>
    <property type="molecule type" value="Genomic_DNA"/>
</dbReference>
<dbReference type="InterPro" id="IPR052992">
    <property type="entry name" value="SDR_member_12"/>
</dbReference>
<dbReference type="OrthoDB" id="5786478at2"/>
<proteinExistence type="predicted"/>
<dbReference type="Pfam" id="PF10604">
    <property type="entry name" value="Polyketide_cyc2"/>
    <property type="match status" value="1"/>
</dbReference>
<dbReference type="InterPro" id="IPR023393">
    <property type="entry name" value="START-like_dom_sf"/>
</dbReference>
<feature type="compositionally biased region" description="Basic and acidic residues" evidence="1">
    <location>
        <begin position="445"/>
        <end position="454"/>
    </location>
</feature>
<reference evidence="3" key="1">
    <citation type="submission" date="2017-11" db="EMBL/GenBank/DDBJ databases">
        <title>The draft genome sequence of Chromatocurvus sp. F02.</title>
        <authorList>
            <person name="Du Z.-J."/>
            <person name="Chang Y.-Q."/>
        </authorList>
    </citation>
    <scope>NUCLEOTIDE SEQUENCE [LARGE SCALE GENOMIC DNA]</scope>
    <source>
        <strain evidence="3">F02</strain>
    </source>
</reference>
<evidence type="ECO:0000313" key="3">
    <source>
        <dbReference type="Proteomes" id="UP000234845"/>
    </source>
</evidence>
<name>A0A2N5Y2R2_9GAMM</name>
<dbReference type="SUPFAM" id="SSF55961">
    <property type="entry name" value="Bet v1-like"/>
    <property type="match status" value="1"/>
</dbReference>
<comment type="caution">
    <text evidence="2">The sequence shown here is derived from an EMBL/GenBank/DDBJ whole genome shotgun (WGS) entry which is preliminary data.</text>
</comment>
<dbReference type="Pfam" id="PF00106">
    <property type="entry name" value="adh_short"/>
    <property type="match status" value="1"/>
</dbReference>
<dbReference type="Gene3D" id="3.40.50.720">
    <property type="entry name" value="NAD(P)-binding Rossmann-like Domain"/>
    <property type="match status" value="1"/>
</dbReference>
<dbReference type="InterPro" id="IPR036291">
    <property type="entry name" value="NAD(P)-bd_dom_sf"/>
</dbReference>
<evidence type="ECO:0000313" key="2">
    <source>
        <dbReference type="EMBL" id="PLW82691.1"/>
    </source>
</evidence>
<feature type="region of interest" description="Disordered" evidence="1">
    <location>
        <begin position="442"/>
        <end position="467"/>
    </location>
</feature>